<evidence type="ECO:0000313" key="1">
    <source>
        <dbReference type="EMBL" id="MEQ2457185.1"/>
    </source>
</evidence>
<dbReference type="RefSeq" id="WP_349140961.1">
    <property type="nucleotide sequence ID" value="NZ_JBBMFT010000009.1"/>
</dbReference>
<dbReference type="EMBL" id="JBBMFT010000009">
    <property type="protein sequence ID" value="MEQ2457185.1"/>
    <property type="molecule type" value="Genomic_DNA"/>
</dbReference>
<gene>
    <name evidence="1" type="ORF">WMO45_11675</name>
</gene>
<sequence>MSPTMELLYHYFVGPPDPGQWPEELRGNPAAGHGMYAFAQGLRLGLTLAAECLGPDLFGA</sequence>
<name>A0ABV1ERG6_9FIRM</name>
<dbReference type="Proteomes" id="UP001440599">
    <property type="component" value="Unassembled WGS sequence"/>
</dbReference>
<keyword evidence="2" id="KW-1185">Reference proteome</keyword>
<accession>A0ABV1ERG6</accession>
<evidence type="ECO:0000313" key="2">
    <source>
        <dbReference type="Proteomes" id="UP001440599"/>
    </source>
</evidence>
<proteinExistence type="predicted"/>
<comment type="caution">
    <text evidence="1">The sequence shown here is derived from an EMBL/GenBank/DDBJ whole genome shotgun (WGS) entry which is preliminary data.</text>
</comment>
<organism evidence="1 2">
    <name type="scientific">Flavonifractor hominis</name>
    <dbReference type="NCBI Taxonomy" id="3133178"/>
    <lineage>
        <taxon>Bacteria</taxon>
        <taxon>Bacillati</taxon>
        <taxon>Bacillota</taxon>
        <taxon>Clostridia</taxon>
        <taxon>Eubacteriales</taxon>
        <taxon>Oscillospiraceae</taxon>
        <taxon>Flavonifractor</taxon>
    </lineage>
</organism>
<reference evidence="1 2" key="1">
    <citation type="submission" date="2024-03" db="EMBL/GenBank/DDBJ databases">
        <title>Human intestinal bacterial collection.</title>
        <authorList>
            <person name="Pauvert C."/>
            <person name="Hitch T.C.A."/>
            <person name="Clavel T."/>
        </authorList>
    </citation>
    <scope>NUCLEOTIDE SEQUENCE [LARGE SCALE GENOMIC DNA]</scope>
    <source>
        <strain evidence="1 2">CLA-AP-H34</strain>
    </source>
</reference>
<protein>
    <submittedName>
        <fullName evidence="1">Uncharacterized protein</fullName>
    </submittedName>
</protein>